<accession>A0AAD8PVZ6</accession>
<evidence type="ECO:0000313" key="1">
    <source>
        <dbReference type="EMBL" id="KAK1585680.1"/>
    </source>
</evidence>
<evidence type="ECO:0000313" key="2">
    <source>
        <dbReference type="Proteomes" id="UP001230504"/>
    </source>
</evidence>
<keyword evidence="2" id="KW-1185">Reference proteome</keyword>
<comment type="caution">
    <text evidence="1">The sequence shown here is derived from an EMBL/GenBank/DDBJ whole genome shotgun (WGS) entry which is preliminary data.</text>
</comment>
<name>A0AAD8PVZ6_9PEZI</name>
<dbReference type="EMBL" id="JAHLJV010000042">
    <property type="protein sequence ID" value="KAK1585680.1"/>
    <property type="molecule type" value="Genomic_DNA"/>
</dbReference>
<dbReference type="RefSeq" id="XP_060412697.1">
    <property type="nucleotide sequence ID" value="XM_060551958.1"/>
</dbReference>
<dbReference type="GeneID" id="85436198"/>
<protein>
    <submittedName>
        <fullName evidence="1">Uncharacterized protein</fullName>
    </submittedName>
</protein>
<reference evidence="1" key="1">
    <citation type="submission" date="2021-06" db="EMBL/GenBank/DDBJ databases">
        <title>Comparative genomics, transcriptomics and evolutionary studies reveal genomic signatures of adaptation to plant cell wall in hemibiotrophic fungi.</title>
        <authorList>
            <consortium name="DOE Joint Genome Institute"/>
            <person name="Baroncelli R."/>
            <person name="Diaz J.F."/>
            <person name="Benocci T."/>
            <person name="Peng M."/>
            <person name="Battaglia E."/>
            <person name="Haridas S."/>
            <person name="Andreopoulos W."/>
            <person name="Labutti K."/>
            <person name="Pangilinan J."/>
            <person name="Floch G.L."/>
            <person name="Makela M.R."/>
            <person name="Henrissat B."/>
            <person name="Grigoriev I.V."/>
            <person name="Crouch J.A."/>
            <person name="De Vries R.P."/>
            <person name="Sukno S.A."/>
            <person name="Thon M.R."/>
        </authorList>
    </citation>
    <scope>NUCLEOTIDE SEQUENCE</scope>
    <source>
        <strain evidence="1">CBS 125086</strain>
    </source>
</reference>
<proteinExistence type="predicted"/>
<dbReference type="Proteomes" id="UP001230504">
    <property type="component" value="Unassembled WGS sequence"/>
</dbReference>
<sequence length="155" mass="16501">MGDCSVARYHTLPQQHSSTSKTVQTLNGRRSRALVMVWVIAQRDGDTAHGGVVGFCQSDGPFWAGVRRPVAALRLPDGATLIVPALRMTTIEVRGTRQLGKRPGRGRAIGAVTASEDASSQTYSRPTSPVLTESAEVWTKTLGVPAGRGRGPSLH</sequence>
<dbReference type="AlphaFoldDB" id="A0AAD8PVZ6"/>
<organism evidence="1 2">
    <name type="scientific">Colletotrichum navitas</name>
    <dbReference type="NCBI Taxonomy" id="681940"/>
    <lineage>
        <taxon>Eukaryota</taxon>
        <taxon>Fungi</taxon>
        <taxon>Dikarya</taxon>
        <taxon>Ascomycota</taxon>
        <taxon>Pezizomycotina</taxon>
        <taxon>Sordariomycetes</taxon>
        <taxon>Hypocreomycetidae</taxon>
        <taxon>Glomerellales</taxon>
        <taxon>Glomerellaceae</taxon>
        <taxon>Colletotrichum</taxon>
        <taxon>Colletotrichum graminicola species complex</taxon>
    </lineage>
</organism>
<gene>
    <name evidence="1" type="ORF">LY79DRAFT_263249</name>
</gene>